<organism evidence="4 5">
    <name type="scientific">Kribbella jejuensis</name>
    <dbReference type="NCBI Taxonomy" id="236068"/>
    <lineage>
        <taxon>Bacteria</taxon>
        <taxon>Bacillati</taxon>
        <taxon>Actinomycetota</taxon>
        <taxon>Actinomycetes</taxon>
        <taxon>Propionibacteriales</taxon>
        <taxon>Kribbellaceae</taxon>
        <taxon>Kribbella</taxon>
    </lineage>
</organism>
<dbReference type="InterPro" id="IPR013154">
    <property type="entry name" value="ADH-like_N"/>
</dbReference>
<evidence type="ECO:0000256" key="2">
    <source>
        <dbReference type="SAM" id="MobiDB-lite"/>
    </source>
</evidence>
<name>A0A542EQ46_9ACTN</name>
<dbReference type="InterPro" id="IPR020843">
    <property type="entry name" value="ER"/>
</dbReference>
<dbReference type="InterPro" id="IPR036291">
    <property type="entry name" value="NAD(P)-bd_dom_sf"/>
</dbReference>
<dbReference type="EMBL" id="VFMM01000001">
    <property type="protein sequence ID" value="TQJ17471.1"/>
    <property type="molecule type" value="Genomic_DNA"/>
</dbReference>
<dbReference type="RefSeq" id="WP_141853928.1">
    <property type="nucleotide sequence ID" value="NZ_BAAAKA010000012.1"/>
</dbReference>
<dbReference type="InterPro" id="IPR011032">
    <property type="entry name" value="GroES-like_sf"/>
</dbReference>
<dbReference type="InterPro" id="IPR051603">
    <property type="entry name" value="Zinc-ADH_QOR/CCCR"/>
</dbReference>
<dbReference type="Gene3D" id="3.90.180.10">
    <property type="entry name" value="Medium-chain alcohol dehydrogenases, catalytic domain"/>
    <property type="match status" value="1"/>
</dbReference>
<evidence type="ECO:0000256" key="1">
    <source>
        <dbReference type="ARBA" id="ARBA00022857"/>
    </source>
</evidence>
<dbReference type="Pfam" id="PF00107">
    <property type="entry name" value="ADH_zinc_N"/>
    <property type="match status" value="1"/>
</dbReference>
<dbReference type="GO" id="GO:0070402">
    <property type="term" value="F:NADPH binding"/>
    <property type="evidence" value="ECO:0007669"/>
    <property type="project" value="TreeGrafter"/>
</dbReference>
<dbReference type="PANTHER" id="PTHR44154">
    <property type="entry name" value="QUINONE OXIDOREDUCTASE"/>
    <property type="match status" value="1"/>
</dbReference>
<keyword evidence="1" id="KW-0521">NADP</keyword>
<dbReference type="Pfam" id="PF08240">
    <property type="entry name" value="ADH_N"/>
    <property type="match status" value="1"/>
</dbReference>
<comment type="caution">
    <text evidence="4">The sequence shown here is derived from an EMBL/GenBank/DDBJ whole genome shotgun (WGS) entry which is preliminary data.</text>
</comment>
<dbReference type="SUPFAM" id="SSF51735">
    <property type="entry name" value="NAD(P)-binding Rossmann-fold domains"/>
    <property type="match status" value="1"/>
</dbReference>
<protein>
    <submittedName>
        <fullName evidence="4">NADPH2:quinone reductase</fullName>
    </submittedName>
</protein>
<dbReference type="PANTHER" id="PTHR44154:SF1">
    <property type="entry name" value="QUINONE OXIDOREDUCTASE"/>
    <property type="match status" value="1"/>
</dbReference>
<keyword evidence="5" id="KW-1185">Reference proteome</keyword>
<dbReference type="CDD" id="cd08253">
    <property type="entry name" value="zeta_crystallin"/>
    <property type="match status" value="1"/>
</dbReference>
<evidence type="ECO:0000313" key="5">
    <source>
        <dbReference type="Proteomes" id="UP000316298"/>
    </source>
</evidence>
<dbReference type="GO" id="GO:0005829">
    <property type="term" value="C:cytosol"/>
    <property type="evidence" value="ECO:0007669"/>
    <property type="project" value="TreeGrafter"/>
</dbReference>
<dbReference type="Gene3D" id="3.40.50.720">
    <property type="entry name" value="NAD(P)-binding Rossmann-like Domain"/>
    <property type="match status" value="1"/>
</dbReference>
<evidence type="ECO:0000259" key="3">
    <source>
        <dbReference type="SMART" id="SM00829"/>
    </source>
</evidence>
<dbReference type="GO" id="GO:0003960">
    <property type="term" value="F:quinone reductase (NADPH) activity"/>
    <property type="evidence" value="ECO:0007669"/>
    <property type="project" value="TreeGrafter"/>
</dbReference>
<proteinExistence type="predicted"/>
<dbReference type="OrthoDB" id="7355832at2"/>
<dbReference type="SUPFAM" id="SSF50129">
    <property type="entry name" value="GroES-like"/>
    <property type="match status" value="1"/>
</dbReference>
<dbReference type="GO" id="GO:0003730">
    <property type="term" value="F:mRNA 3'-UTR binding"/>
    <property type="evidence" value="ECO:0007669"/>
    <property type="project" value="TreeGrafter"/>
</dbReference>
<dbReference type="InterPro" id="IPR013149">
    <property type="entry name" value="ADH-like_C"/>
</dbReference>
<feature type="domain" description="Enoyl reductase (ER)" evidence="3">
    <location>
        <begin position="10"/>
        <end position="337"/>
    </location>
</feature>
<dbReference type="SMART" id="SM00829">
    <property type="entry name" value="PKS_ER"/>
    <property type="match status" value="1"/>
</dbReference>
<feature type="region of interest" description="Disordered" evidence="2">
    <location>
        <begin position="35"/>
        <end position="67"/>
    </location>
</feature>
<reference evidence="4 5" key="1">
    <citation type="submission" date="2019-06" db="EMBL/GenBank/DDBJ databases">
        <title>Sequencing the genomes of 1000 actinobacteria strains.</title>
        <authorList>
            <person name="Klenk H.-P."/>
        </authorList>
    </citation>
    <scope>NUCLEOTIDE SEQUENCE [LARGE SCALE GENOMIC DNA]</scope>
    <source>
        <strain evidence="4 5">DSM 17305</strain>
    </source>
</reference>
<gene>
    <name evidence="4" type="ORF">FB475_1590</name>
</gene>
<evidence type="ECO:0000313" key="4">
    <source>
        <dbReference type="EMBL" id="TQJ17471.1"/>
    </source>
</evidence>
<accession>A0A542EQ46</accession>
<dbReference type="AlphaFoldDB" id="A0A542EQ46"/>
<sequence length="340" mass="35275">MRAVEYSVTGEPDVLTLVDRPIPEPGPGEVRVRIRRSGVNPTDWKSRRGSAAGTPVEPAQVPNQDGSGDVDAVGEGVDAALLRQPVWIWEAAYQRPAGGTAQEYAVVPVRHVVPLPESASYDLGASLGVPFLTAHRCLTVTEDGPDHLGPGKLAGRTVLVAGGAGAVGNAAIQLARWSDATVITTVSSPEKGNLAGLAGADHVINYRQQDVAAEIRAIVPHGVDTIVEVSPAANAAIDAAVIATHGSVAVYATDGGETMELPVRASMIPNARWQFVLLYTAPDSWRPRALADVSAAVAAGAVRMGPEAGLPLHHYPLDQAAAAHTAVEQSVVGKVLIDVT</sequence>
<dbReference type="Proteomes" id="UP000316298">
    <property type="component" value="Unassembled WGS sequence"/>
</dbReference>